<dbReference type="STRING" id="675864.SAMN04489747_1471"/>
<keyword evidence="3" id="KW-1185">Reference proteome</keyword>
<accession>A0A1G6WKL0</accession>
<reference evidence="2 3" key="1">
    <citation type="submission" date="2016-10" db="EMBL/GenBank/DDBJ databases">
        <authorList>
            <person name="de Groot N.N."/>
        </authorList>
    </citation>
    <scope>NUCLEOTIDE SEQUENCE [LARGE SCALE GENOMIC DNA]</scope>
    <source>
        <strain evidence="2 3">MON 2.2</strain>
    </source>
</reference>
<sequence length="98" mass="9981">MTRLTSRITAVTLLQRPGRLTQAVGGVLTVLGVAGFLLSPTVGTVVIGYGMPVGPDSAVLLWGLARTVSAVVTVVGLLVLAFGTGHHLAARAPGRVPR</sequence>
<evidence type="ECO:0000313" key="3">
    <source>
        <dbReference type="Proteomes" id="UP000198546"/>
    </source>
</evidence>
<feature type="transmembrane region" description="Helical" evidence="1">
    <location>
        <begin position="20"/>
        <end position="39"/>
    </location>
</feature>
<dbReference type="AlphaFoldDB" id="A0A1G6WKL0"/>
<name>A0A1G6WKL0_9ACTN</name>
<organism evidence="2 3">
    <name type="scientific">Auraticoccus monumenti</name>
    <dbReference type="NCBI Taxonomy" id="675864"/>
    <lineage>
        <taxon>Bacteria</taxon>
        <taxon>Bacillati</taxon>
        <taxon>Actinomycetota</taxon>
        <taxon>Actinomycetes</taxon>
        <taxon>Propionibacteriales</taxon>
        <taxon>Propionibacteriaceae</taxon>
        <taxon>Auraticoccus</taxon>
    </lineage>
</organism>
<protein>
    <submittedName>
        <fullName evidence="2">Uncharacterized protein</fullName>
    </submittedName>
</protein>
<feature type="transmembrane region" description="Helical" evidence="1">
    <location>
        <begin position="59"/>
        <end position="82"/>
    </location>
</feature>
<evidence type="ECO:0000313" key="2">
    <source>
        <dbReference type="EMBL" id="SDD66432.1"/>
    </source>
</evidence>
<keyword evidence="1" id="KW-0472">Membrane</keyword>
<keyword evidence="1" id="KW-0812">Transmembrane</keyword>
<dbReference type="Proteomes" id="UP000198546">
    <property type="component" value="Chromosome i"/>
</dbReference>
<dbReference type="EMBL" id="LT629688">
    <property type="protein sequence ID" value="SDD66432.1"/>
    <property type="molecule type" value="Genomic_DNA"/>
</dbReference>
<keyword evidence="1" id="KW-1133">Transmembrane helix</keyword>
<gene>
    <name evidence="2" type="ORF">SAMN04489747_1471</name>
</gene>
<evidence type="ECO:0000256" key="1">
    <source>
        <dbReference type="SAM" id="Phobius"/>
    </source>
</evidence>
<proteinExistence type="predicted"/>